<evidence type="ECO:0000256" key="3">
    <source>
        <dbReference type="ARBA" id="ARBA00023186"/>
    </source>
</evidence>
<dbReference type="RefSeq" id="WP_170286555.1">
    <property type="nucleotide sequence ID" value="NZ_BAAATQ010000195.1"/>
</dbReference>
<dbReference type="SUPFAM" id="SSF53067">
    <property type="entry name" value="Actin-like ATPase domain"/>
    <property type="match status" value="2"/>
</dbReference>
<dbReference type="PRINTS" id="PR00301">
    <property type="entry name" value="HEATSHOCK70"/>
</dbReference>
<reference evidence="5 6" key="1">
    <citation type="submission" date="2019-07" db="EMBL/GenBank/DDBJ databases">
        <title>R&amp;d 2014.</title>
        <authorList>
            <person name="Klenk H.-P."/>
        </authorList>
    </citation>
    <scope>NUCLEOTIDE SEQUENCE [LARGE SCALE GENOMIC DNA]</scope>
    <source>
        <strain evidence="5 6">DSM 43868</strain>
    </source>
</reference>
<dbReference type="EMBL" id="VLKE01000001">
    <property type="protein sequence ID" value="TWH70401.1"/>
    <property type="molecule type" value="Genomic_DNA"/>
</dbReference>
<proteinExistence type="predicted"/>
<dbReference type="InterPro" id="IPR043129">
    <property type="entry name" value="ATPase_NBD"/>
</dbReference>
<dbReference type="Pfam" id="PF00012">
    <property type="entry name" value="HSP70"/>
    <property type="match status" value="1"/>
</dbReference>
<keyword evidence="2" id="KW-0067">ATP-binding</keyword>
<evidence type="ECO:0000313" key="6">
    <source>
        <dbReference type="Proteomes" id="UP000319825"/>
    </source>
</evidence>
<protein>
    <submittedName>
        <fullName evidence="5">Hsp70 protein</fullName>
    </submittedName>
</protein>
<dbReference type="GO" id="GO:0005524">
    <property type="term" value="F:ATP binding"/>
    <property type="evidence" value="ECO:0007669"/>
    <property type="project" value="UniProtKB-KW"/>
</dbReference>
<feature type="compositionally biased region" description="Low complexity" evidence="4">
    <location>
        <begin position="405"/>
        <end position="420"/>
    </location>
</feature>
<sequence>MPYVLGIDLGRTSTVAALARRQDATWARPEVQRLHAQSTAVPSALRLARDGSFAVGESAGSPGGADNGRTARDFVGRVGDDVPLIVGGEACTAQALTAVLVAWVVEQVTAREQARPEAVVLSHPAGWGPYRRDLLHRALWEIGLADVTLLPQPITAAEAHAARGFTGATAAVYCLGGTGFEAGLVRRAPHGGFEVFGVPATLEPLGGADFDEALAGHVRDVLGRQAAPRDPGDGPAAAELLARCARARHDLTVATDTDVALRLPHGPIRVPVSRAEFEELVRPAVRTTVELTAQALRSAGLAPADLDAILLTGGCARTPLVAEVLAARFARPVEVEADPQATSAVGAALAAGQVVAPRPTRTQPRPGADREARPDRAEPGRRADRASHRYANDRPEPPPRPPVRVAPLELPRASRLAALRGRGRGRR</sequence>
<evidence type="ECO:0000256" key="2">
    <source>
        <dbReference type="ARBA" id="ARBA00022840"/>
    </source>
</evidence>
<dbReference type="AlphaFoldDB" id="A0A562IH85"/>
<dbReference type="PANTHER" id="PTHR42749:SF1">
    <property type="entry name" value="CELL SHAPE-DETERMINING PROTEIN MREB"/>
    <property type="match status" value="1"/>
</dbReference>
<dbReference type="GO" id="GO:0140662">
    <property type="term" value="F:ATP-dependent protein folding chaperone"/>
    <property type="evidence" value="ECO:0007669"/>
    <property type="project" value="InterPro"/>
</dbReference>
<dbReference type="InterPro" id="IPR013126">
    <property type="entry name" value="Hsp_70_fam"/>
</dbReference>
<comment type="caution">
    <text evidence="5">The sequence shown here is derived from an EMBL/GenBank/DDBJ whole genome shotgun (WGS) entry which is preliminary data.</text>
</comment>
<evidence type="ECO:0000256" key="4">
    <source>
        <dbReference type="SAM" id="MobiDB-lite"/>
    </source>
</evidence>
<keyword evidence="1" id="KW-0547">Nucleotide-binding</keyword>
<name>A0A562IH85_MICOL</name>
<feature type="compositionally biased region" description="Basic and acidic residues" evidence="4">
    <location>
        <begin position="367"/>
        <end position="397"/>
    </location>
</feature>
<accession>A0A562IH85</accession>
<gene>
    <name evidence="5" type="ORF">JD77_05426</name>
</gene>
<dbReference type="Gene3D" id="3.30.420.40">
    <property type="match status" value="2"/>
</dbReference>
<evidence type="ECO:0000256" key="1">
    <source>
        <dbReference type="ARBA" id="ARBA00022741"/>
    </source>
</evidence>
<dbReference type="PANTHER" id="PTHR42749">
    <property type="entry name" value="CELL SHAPE-DETERMINING PROTEIN MREB"/>
    <property type="match status" value="1"/>
</dbReference>
<evidence type="ECO:0000313" key="5">
    <source>
        <dbReference type="EMBL" id="TWH70401.1"/>
    </source>
</evidence>
<feature type="region of interest" description="Disordered" evidence="4">
    <location>
        <begin position="352"/>
        <end position="427"/>
    </location>
</feature>
<keyword evidence="3" id="KW-0143">Chaperone</keyword>
<dbReference type="Gene3D" id="3.90.640.10">
    <property type="entry name" value="Actin, Chain A, domain 4"/>
    <property type="match status" value="1"/>
</dbReference>
<dbReference type="Proteomes" id="UP000319825">
    <property type="component" value="Unassembled WGS sequence"/>
</dbReference>
<keyword evidence="6" id="KW-1185">Reference proteome</keyword>
<organism evidence="5 6">
    <name type="scientific">Micromonospora olivasterospora</name>
    <dbReference type="NCBI Taxonomy" id="1880"/>
    <lineage>
        <taxon>Bacteria</taxon>
        <taxon>Bacillati</taxon>
        <taxon>Actinomycetota</taxon>
        <taxon>Actinomycetes</taxon>
        <taxon>Micromonosporales</taxon>
        <taxon>Micromonosporaceae</taxon>
        <taxon>Micromonospora</taxon>
    </lineage>
</organism>